<dbReference type="AlphaFoldDB" id="A0A564TSR4"/>
<organism evidence="2 3">
    <name type="scientific">Dorea longicatena</name>
    <dbReference type="NCBI Taxonomy" id="88431"/>
    <lineage>
        <taxon>Bacteria</taxon>
        <taxon>Bacillati</taxon>
        <taxon>Bacillota</taxon>
        <taxon>Clostridia</taxon>
        <taxon>Lachnospirales</taxon>
        <taxon>Lachnospiraceae</taxon>
        <taxon>Dorea</taxon>
    </lineage>
</organism>
<gene>
    <name evidence="2" type="ORF">DLSSTS7063_01715</name>
</gene>
<reference evidence="2 3" key="1">
    <citation type="submission" date="2019-07" db="EMBL/GenBank/DDBJ databases">
        <authorList>
            <person name="Hibberd C M."/>
            <person name="Gehrig L. J."/>
            <person name="Chang H.-W."/>
            <person name="Venkatesh S."/>
        </authorList>
    </citation>
    <scope>NUCLEOTIDE SEQUENCE [LARGE SCALE GENOMIC DNA]</scope>
    <source>
        <strain evidence="2">Dorea_longicatena_SSTS_Bg7063</strain>
    </source>
</reference>
<keyword evidence="1" id="KW-0175">Coiled coil</keyword>
<proteinExistence type="predicted"/>
<feature type="coiled-coil region" evidence="1">
    <location>
        <begin position="2"/>
        <end position="29"/>
    </location>
</feature>
<accession>A0A564TSR4</accession>
<evidence type="ECO:0000313" key="2">
    <source>
        <dbReference type="EMBL" id="VUX10232.1"/>
    </source>
</evidence>
<dbReference type="Proteomes" id="UP000398619">
    <property type="component" value="Unassembled WGS sequence"/>
</dbReference>
<evidence type="ECO:0000313" key="3">
    <source>
        <dbReference type="Proteomes" id="UP000398619"/>
    </source>
</evidence>
<dbReference type="EMBL" id="CABHNM010000039">
    <property type="protein sequence ID" value="VUX10232.1"/>
    <property type="molecule type" value="Genomic_DNA"/>
</dbReference>
<protein>
    <submittedName>
        <fullName evidence="2">Uncharacterized protein</fullName>
    </submittedName>
</protein>
<sequence length="56" mass="6825">MNNSKRKTKPELREQIEELERRLRFMENFLDTKGLFEEAEAYVEKSVQDMEDLPFD</sequence>
<evidence type="ECO:0000256" key="1">
    <source>
        <dbReference type="SAM" id="Coils"/>
    </source>
</evidence>
<name>A0A564TSR4_9FIRM</name>